<comment type="caution">
    <text evidence="1">The sequence shown here is derived from an EMBL/GenBank/DDBJ whole genome shotgun (WGS) entry which is preliminary data.</text>
</comment>
<gene>
    <name evidence="1" type="ORF">CUB97_09355</name>
</gene>
<evidence type="ECO:0000313" key="2">
    <source>
        <dbReference type="Proteomes" id="UP000228641"/>
    </source>
</evidence>
<reference evidence="1 2" key="1">
    <citation type="submission" date="2017-11" db="EMBL/GenBank/DDBJ databases">
        <title>Genome sequencing of Prevotella intermedia KCOM 1779.</title>
        <authorList>
            <person name="Kook J.-K."/>
            <person name="Park S.-N."/>
            <person name="Lim Y.K."/>
        </authorList>
    </citation>
    <scope>NUCLEOTIDE SEQUENCE [LARGE SCALE GENOMIC DNA]</scope>
    <source>
        <strain evidence="1 2">KCOM 1779</strain>
    </source>
</reference>
<dbReference type="Proteomes" id="UP000228641">
    <property type="component" value="Unassembled WGS sequence"/>
</dbReference>
<name>A0A2M8MBF3_PREIN</name>
<accession>A0A2M8MBF3</accession>
<protein>
    <submittedName>
        <fullName evidence="1">Uncharacterized protein</fullName>
    </submittedName>
</protein>
<sequence>MKTSPFYVKLLPSFVEATKSYYSIKGNVITKEEPTDTYNRLLNIVEVNYADLKSAAEQIANGNTEAALLTDGEYYNPTLAGANPNNPYLAKAFKTWLKKGHDIFILSEPYVEVNHVQQYNKKRFYFLFTDSRLKNNIFERITQTASLEQFPEVQLFHLSADHPGVMVEGNSSKPNDMLAATITPCGSFEIQDWTIDWKGINNFIMGAVDQQTGNPLPNGDVVISGIKVNRNSFGGYRITDVGVRVYDMNAEYMDYYMRKEAKEKVGPLDAELTECPNFLMVDHKEFSRHGIINLYFDVMRLDNSFLKYGNPNNYFKIDFFISQTENVFSKYSSMFTFDLLGQPGVTNSSVVTSVQQCLVDKDLQNQMKHSPFYSIYVKSNKY</sequence>
<organism evidence="1 2">
    <name type="scientific">Prevotella intermedia</name>
    <dbReference type="NCBI Taxonomy" id="28131"/>
    <lineage>
        <taxon>Bacteria</taxon>
        <taxon>Pseudomonadati</taxon>
        <taxon>Bacteroidota</taxon>
        <taxon>Bacteroidia</taxon>
        <taxon>Bacteroidales</taxon>
        <taxon>Prevotellaceae</taxon>
        <taxon>Prevotella</taxon>
    </lineage>
</organism>
<dbReference type="AlphaFoldDB" id="A0A2M8MBF3"/>
<dbReference type="EMBL" id="PGGD01000001">
    <property type="protein sequence ID" value="PJF01547.1"/>
    <property type="molecule type" value="Genomic_DNA"/>
</dbReference>
<proteinExistence type="predicted"/>
<evidence type="ECO:0000313" key="1">
    <source>
        <dbReference type="EMBL" id="PJF01547.1"/>
    </source>
</evidence>